<evidence type="ECO:0000256" key="3">
    <source>
        <dbReference type="SAM" id="MobiDB-lite"/>
    </source>
</evidence>
<dbReference type="NCBIfam" id="TIGR01552">
    <property type="entry name" value="phd_fam"/>
    <property type="match status" value="1"/>
</dbReference>
<evidence type="ECO:0000256" key="2">
    <source>
        <dbReference type="RuleBase" id="RU362080"/>
    </source>
</evidence>
<dbReference type="InterPro" id="IPR036165">
    <property type="entry name" value="YefM-like_sf"/>
</dbReference>
<comment type="similarity">
    <text evidence="1 2">Belongs to the phD/YefM antitoxin family.</text>
</comment>
<reference evidence="4" key="2">
    <citation type="submission" date="2023-02" db="EMBL/GenBank/DDBJ databases">
        <authorList>
            <person name="Rayyan A."/>
            <person name="Meyer T."/>
            <person name="Kyndt J.A."/>
        </authorList>
    </citation>
    <scope>NUCLEOTIDE SEQUENCE</scope>
    <source>
        <strain evidence="4">DSM 9987</strain>
    </source>
</reference>
<organism evidence="4 5">
    <name type="scientific">Rhodoplanes tepidamans</name>
    <name type="common">Rhodoplanes cryptolactis</name>
    <dbReference type="NCBI Taxonomy" id="200616"/>
    <lineage>
        <taxon>Bacteria</taxon>
        <taxon>Pseudomonadati</taxon>
        <taxon>Pseudomonadota</taxon>
        <taxon>Alphaproteobacteria</taxon>
        <taxon>Hyphomicrobiales</taxon>
        <taxon>Nitrobacteraceae</taxon>
        <taxon>Rhodoplanes</taxon>
    </lineage>
</organism>
<dbReference type="Proteomes" id="UP001165652">
    <property type="component" value="Unassembled WGS sequence"/>
</dbReference>
<evidence type="ECO:0000313" key="5">
    <source>
        <dbReference type="Proteomes" id="UP001165652"/>
    </source>
</evidence>
<protein>
    <recommendedName>
        <fullName evidence="2">Antitoxin</fullName>
    </recommendedName>
</protein>
<feature type="compositionally biased region" description="Polar residues" evidence="3">
    <location>
        <begin position="1"/>
        <end position="15"/>
    </location>
</feature>
<reference evidence="4" key="1">
    <citation type="journal article" date="2023" name="Microbiol Resour">
        <title>Genome Sequences of Rhodoplanes serenus and Two Thermotolerant Strains, Rhodoplanes tepidamans and 'Rhodoplanes cryptolactis,' Further Refine the Genus.</title>
        <authorList>
            <person name="Rayyan A.A."/>
            <person name="Kyndt J.A."/>
        </authorList>
    </citation>
    <scope>NUCLEOTIDE SEQUENCE</scope>
    <source>
        <strain evidence="4">DSM 9987</strain>
    </source>
</reference>
<keyword evidence="5" id="KW-1185">Reference proteome</keyword>
<gene>
    <name evidence="4" type="ORF">PQJ73_29610</name>
</gene>
<comment type="function">
    <text evidence="2">Antitoxin component of a type II toxin-antitoxin (TA) system.</text>
</comment>
<evidence type="ECO:0000256" key="1">
    <source>
        <dbReference type="ARBA" id="ARBA00009981"/>
    </source>
</evidence>
<proteinExistence type="inferred from homology"/>
<dbReference type="RefSeq" id="WP_272780676.1">
    <property type="nucleotide sequence ID" value="NZ_JAQQLI010000095.1"/>
</dbReference>
<name>A0ABT5JJE5_RHOTP</name>
<dbReference type="SUPFAM" id="SSF143120">
    <property type="entry name" value="YefM-like"/>
    <property type="match status" value="1"/>
</dbReference>
<accession>A0ABT5JJE5</accession>
<evidence type="ECO:0000313" key="4">
    <source>
        <dbReference type="EMBL" id="MDC7789856.1"/>
    </source>
</evidence>
<dbReference type="Pfam" id="PF02604">
    <property type="entry name" value="PhdYeFM_antitox"/>
    <property type="match status" value="1"/>
</dbReference>
<comment type="caution">
    <text evidence="4">The sequence shown here is derived from an EMBL/GenBank/DDBJ whole genome shotgun (WGS) entry which is preliminary data.</text>
</comment>
<feature type="region of interest" description="Disordered" evidence="3">
    <location>
        <begin position="1"/>
        <end position="22"/>
    </location>
</feature>
<dbReference type="EMBL" id="JAQQLI010000095">
    <property type="protein sequence ID" value="MDC7789856.1"/>
    <property type="molecule type" value="Genomic_DNA"/>
</dbReference>
<dbReference type="Gene3D" id="3.40.1620.10">
    <property type="entry name" value="YefM-like domain"/>
    <property type="match status" value="1"/>
</dbReference>
<sequence length="87" mass="9726">MRTTMTSREFNQNTSKAKKAAERGPVFITDRGRPALVLLSIDDYDRLLGRTERVMSLAEALAQSGDDAGFDFDPPKLQGFMKPVDFD</sequence>
<dbReference type="InterPro" id="IPR006442">
    <property type="entry name" value="Antitoxin_Phd/YefM"/>
</dbReference>